<accession>A0A3E4LQL9</accession>
<dbReference type="Proteomes" id="UP000260793">
    <property type="component" value="Unassembled WGS sequence"/>
</dbReference>
<dbReference type="PANTHER" id="PTHR47837">
    <property type="entry name" value="GTP PYROPHOSPHOKINASE YJBM"/>
    <property type="match status" value="1"/>
</dbReference>
<dbReference type="PANTHER" id="PTHR47837:SF2">
    <property type="entry name" value="GTP PYROPHOSPHOKINASE YWAC"/>
    <property type="match status" value="1"/>
</dbReference>
<name>A0A3E4LQL9_9FIRM</name>
<dbReference type="Pfam" id="PF04607">
    <property type="entry name" value="RelA_SpoT"/>
    <property type="match status" value="1"/>
</dbReference>
<evidence type="ECO:0000313" key="3">
    <source>
        <dbReference type="EMBL" id="RGK39624.1"/>
    </source>
</evidence>
<dbReference type="SMART" id="SM00954">
    <property type="entry name" value="RelA_SpoT"/>
    <property type="match status" value="1"/>
</dbReference>
<comment type="pathway">
    <text evidence="1">Purine metabolism; ppGpp biosynthesis; ppGpp from GTP: step 1/2.</text>
</comment>
<evidence type="ECO:0000313" key="4">
    <source>
        <dbReference type="Proteomes" id="UP000260793"/>
    </source>
</evidence>
<dbReference type="EMBL" id="QSQN01000018">
    <property type="protein sequence ID" value="RGK39624.1"/>
    <property type="molecule type" value="Genomic_DNA"/>
</dbReference>
<protein>
    <submittedName>
        <fullName evidence="3">(P)ppGpp synthetase</fullName>
    </submittedName>
</protein>
<dbReference type="Gene3D" id="3.30.460.10">
    <property type="entry name" value="Beta Polymerase, domain 2"/>
    <property type="match status" value="1"/>
</dbReference>
<evidence type="ECO:0000259" key="2">
    <source>
        <dbReference type="SMART" id="SM00954"/>
    </source>
</evidence>
<organism evidence="3 4">
    <name type="scientific">[Ruminococcus] lactaris</name>
    <dbReference type="NCBI Taxonomy" id="46228"/>
    <lineage>
        <taxon>Bacteria</taxon>
        <taxon>Bacillati</taxon>
        <taxon>Bacillota</taxon>
        <taxon>Clostridia</taxon>
        <taxon>Lachnospirales</taxon>
        <taxon>Lachnospiraceae</taxon>
        <taxon>Mediterraneibacter</taxon>
    </lineage>
</organism>
<dbReference type="InterPro" id="IPR007685">
    <property type="entry name" value="RelA_SpoT"/>
</dbReference>
<sequence length="198" mass="23239">MTNEQYHTLIHPYTDAMNLILTRLEILNHCAADNEDVRPIHGITHRIKKKISMENKLKKKHSNGSVQDARTLLKDIAGIRVICFFERDIYQLAESLKKQTDLILVCEKDYIRHPKPNGYRSYHLVLGVPIYSLDGMEYYPVEIQFRTISMDFWAAMEHRICYKSQPFDELEMKSAFRQYAEILDGIEKSFEVYSENCG</sequence>
<dbReference type="Gene3D" id="1.10.287.860">
    <property type="entry name" value="Nucleotidyltransferase"/>
    <property type="match status" value="1"/>
</dbReference>
<dbReference type="GO" id="GO:0015970">
    <property type="term" value="P:guanosine tetraphosphate biosynthetic process"/>
    <property type="evidence" value="ECO:0007669"/>
    <property type="project" value="UniProtKB-UniPathway"/>
</dbReference>
<dbReference type="RefSeq" id="WP_117688164.1">
    <property type="nucleotide sequence ID" value="NZ_CAUFBW010000012.1"/>
</dbReference>
<dbReference type="InterPro" id="IPR052366">
    <property type="entry name" value="GTP_Pyrophosphokinase"/>
</dbReference>
<dbReference type="SUPFAM" id="SSF81301">
    <property type="entry name" value="Nucleotidyltransferase"/>
    <property type="match status" value="1"/>
</dbReference>
<evidence type="ECO:0000256" key="1">
    <source>
        <dbReference type="ARBA" id="ARBA00004976"/>
    </source>
</evidence>
<comment type="caution">
    <text evidence="3">The sequence shown here is derived from an EMBL/GenBank/DDBJ whole genome shotgun (WGS) entry which is preliminary data.</text>
</comment>
<reference evidence="3 4" key="1">
    <citation type="submission" date="2018-08" db="EMBL/GenBank/DDBJ databases">
        <title>A genome reference for cultivated species of the human gut microbiota.</title>
        <authorList>
            <person name="Zou Y."/>
            <person name="Xue W."/>
            <person name="Luo G."/>
        </authorList>
    </citation>
    <scope>NUCLEOTIDE SEQUENCE [LARGE SCALE GENOMIC DNA]</scope>
    <source>
        <strain evidence="3 4">TF11-7</strain>
    </source>
</reference>
<dbReference type="AlphaFoldDB" id="A0A3E4LQL9"/>
<proteinExistence type="predicted"/>
<feature type="domain" description="RelA/SpoT" evidence="2">
    <location>
        <begin position="45"/>
        <end position="166"/>
    </location>
</feature>
<dbReference type="CDD" id="cd05399">
    <property type="entry name" value="NT_Rel-Spo_like"/>
    <property type="match status" value="1"/>
</dbReference>
<dbReference type="UniPathway" id="UPA00908">
    <property type="reaction ID" value="UER00884"/>
</dbReference>
<dbReference type="InterPro" id="IPR043519">
    <property type="entry name" value="NT_sf"/>
</dbReference>
<gene>
    <name evidence="3" type="ORF">DXD17_07785</name>
</gene>